<dbReference type="InterPro" id="IPR022801">
    <property type="entry name" value="Ribosomal_uS4"/>
</dbReference>
<dbReference type="SMART" id="SM00363">
    <property type="entry name" value="S4"/>
    <property type="match status" value="1"/>
</dbReference>
<dbReference type="NCBIfam" id="NF003717">
    <property type="entry name" value="PRK05327.1"/>
    <property type="match status" value="1"/>
</dbReference>
<comment type="similarity">
    <text evidence="1 7 8">Belongs to the universal ribosomal protein uS4 family.</text>
</comment>
<protein>
    <recommendedName>
        <fullName evidence="6 7">Small ribosomal subunit protein uS4</fullName>
    </recommendedName>
</protein>
<dbReference type="InterPro" id="IPR005709">
    <property type="entry name" value="Ribosomal_uS4_bac-type"/>
</dbReference>
<dbReference type="Gene3D" id="3.10.290.10">
    <property type="entry name" value="RNA-binding S4 domain"/>
    <property type="match status" value="1"/>
</dbReference>
<dbReference type="GO" id="GO:0015935">
    <property type="term" value="C:small ribosomal subunit"/>
    <property type="evidence" value="ECO:0007669"/>
    <property type="project" value="InterPro"/>
</dbReference>
<dbReference type="CDD" id="cd00165">
    <property type="entry name" value="S4"/>
    <property type="match status" value="1"/>
</dbReference>
<comment type="subunit">
    <text evidence="7">Part of the 30S ribosomal subunit. Contacts protein S5. The interaction surface between S4 and S5 is involved in control of translational fidelity.</text>
</comment>
<evidence type="ECO:0000256" key="5">
    <source>
        <dbReference type="ARBA" id="ARBA00023274"/>
    </source>
</evidence>
<comment type="function">
    <text evidence="7">One of the primary rRNA binding proteins, it binds directly to 16S rRNA where it nucleates assembly of the body of the 30S subunit.</text>
</comment>
<feature type="domain" description="Small ribosomal subunit protein uS4 N-terminal" evidence="10">
    <location>
        <begin position="3"/>
        <end position="87"/>
    </location>
</feature>
<evidence type="ECO:0000256" key="6">
    <source>
        <dbReference type="ARBA" id="ARBA00035254"/>
    </source>
</evidence>
<dbReference type="InterPro" id="IPR036986">
    <property type="entry name" value="S4_RNA-bd_sf"/>
</dbReference>
<dbReference type="Pfam" id="PF01479">
    <property type="entry name" value="S4"/>
    <property type="match status" value="1"/>
</dbReference>
<feature type="domain" description="RNA-binding S4" evidence="9">
    <location>
        <begin position="88"/>
        <end position="153"/>
    </location>
</feature>
<dbReference type="NCBIfam" id="TIGR01017">
    <property type="entry name" value="rpsD_bact"/>
    <property type="match status" value="1"/>
</dbReference>
<proteinExistence type="inferred from homology"/>
<evidence type="ECO:0000256" key="2">
    <source>
        <dbReference type="ARBA" id="ARBA00022730"/>
    </source>
</evidence>
<dbReference type="GO" id="GO:0006412">
    <property type="term" value="P:translation"/>
    <property type="evidence" value="ECO:0007669"/>
    <property type="project" value="UniProtKB-UniRule"/>
</dbReference>
<keyword evidence="3 7" id="KW-0694">RNA-binding</keyword>
<keyword evidence="4 7" id="KW-0689">Ribosomal protein</keyword>
<evidence type="ECO:0000313" key="11">
    <source>
        <dbReference type="EMBL" id="MBB5226166.1"/>
    </source>
</evidence>
<dbReference type="PANTHER" id="PTHR11831">
    <property type="entry name" value="30S 40S RIBOSOMAL PROTEIN"/>
    <property type="match status" value="1"/>
</dbReference>
<dbReference type="InterPro" id="IPR001912">
    <property type="entry name" value="Ribosomal_uS4_N"/>
</dbReference>
<keyword evidence="2 7" id="KW-0699">rRNA-binding</keyword>
<evidence type="ECO:0000256" key="3">
    <source>
        <dbReference type="ARBA" id="ARBA00022884"/>
    </source>
</evidence>
<evidence type="ECO:0000256" key="7">
    <source>
        <dbReference type="HAMAP-Rule" id="MF_01306"/>
    </source>
</evidence>
<dbReference type="GO" id="GO:0003735">
    <property type="term" value="F:structural constituent of ribosome"/>
    <property type="evidence" value="ECO:0007669"/>
    <property type="project" value="InterPro"/>
</dbReference>
<sequence length="197" mass="22649">MATRRNPRFKECRRLGVNVCGHPKAMDRAGAPAFKKTKKSSDYALHLIEKQKVKAYYNILEKQLRRYFEKAAKSKEMTGVALLVSLETRLDNLVYRLGFASSIRMARQMVSHKHIEVDGKVINIPSYAVKVGSTISLVEKMRKSEQFKATYLANNKAKLDYLERDDDNFSGKLARLPLRSEIPVQINDQMVVEYYSK</sequence>
<dbReference type="InterPro" id="IPR018079">
    <property type="entry name" value="Ribosomal_uS4_CS"/>
</dbReference>
<evidence type="ECO:0000259" key="10">
    <source>
        <dbReference type="SMART" id="SM01390"/>
    </source>
</evidence>
<evidence type="ECO:0000259" key="9">
    <source>
        <dbReference type="SMART" id="SM00363"/>
    </source>
</evidence>
<gene>
    <name evidence="7" type="primary">rpsD</name>
    <name evidence="11" type="ORF">HNP76_001534</name>
</gene>
<dbReference type="HAMAP" id="MF_01306_B">
    <property type="entry name" value="Ribosomal_uS4_B"/>
    <property type="match status" value="1"/>
</dbReference>
<dbReference type="PROSITE" id="PS00632">
    <property type="entry name" value="RIBOSOMAL_S4"/>
    <property type="match status" value="1"/>
</dbReference>
<reference evidence="11 12" key="1">
    <citation type="submission" date="2020-08" db="EMBL/GenBank/DDBJ databases">
        <title>Genomic Encyclopedia of Type Strains, Phase IV (KMG-IV): sequencing the most valuable type-strain genomes for metagenomic binning, comparative biology and taxonomic classification.</title>
        <authorList>
            <person name="Goeker M."/>
        </authorList>
    </citation>
    <scope>NUCLEOTIDE SEQUENCE [LARGE SCALE GENOMIC DNA]</scope>
    <source>
        <strain evidence="11 12">DSM 103462</strain>
    </source>
</reference>
<dbReference type="Pfam" id="PF00163">
    <property type="entry name" value="Ribosomal_S4"/>
    <property type="match status" value="1"/>
</dbReference>
<dbReference type="SUPFAM" id="SSF55174">
    <property type="entry name" value="Alpha-L RNA-binding motif"/>
    <property type="match status" value="1"/>
</dbReference>
<dbReference type="GO" id="GO:0042274">
    <property type="term" value="P:ribosomal small subunit biogenesis"/>
    <property type="evidence" value="ECO:0007669"/>
    <property type="project" value="TreeGrafter"/>
</dbReference>
<evidence type="ECO:0000256" key="1">
    <source>
        <dbReference type="ARBA" id="ARBA00007465"/>
    </source>
</evidence>
<accession>A0A7W8G9A9</accession>
<keyword evidence="5 7" id="KW-0687">Ribonucleoprotein</keyword>
<comment type="function">
    <text evidence="7">With S5 and S12 plays an important role in translational accuracy.</text>
</comment>
<dbReference type="GO" id="GO:0019843">
    <property type="term" value="F:rRNA binding"/>
    <property type="evidence" value="ECO:0007669"/>
    <property type="project" value="UniProtKB-UniRule"/>
</dbReference>
<evidence type="ECO:0000256" key="8">
    <source>
        <dbReference type="RuleBase" id="RU003699"/>
    </source>
</evidence>
<dbReference type="PANTHER" id="PTHR11831:SF4">
    <property type="entry name" value="SMALL RIBOSOMAL SUBUNIT PROTEIN US4M"/>
    <property type="match status" value="1"/>
</dbReference>
<dbReference type="InterPro" id="IPR002942">
    <property type="entry name" value="S4_RNA-bd"/>
</dbReference>
<dbReference type="AlphaFoldDB" id="A0A7W8G9A9"/>
<dbReference type="FunFam" id="3.10.290.10:FF:000001">
    <property type="entry name" value="30S ribosomal protein S4"/>
    <property type="match status" value="1"/>
</dbReference>
<comment type="caution">
    <text evidence="11">The sequence shown here is derived from an EMBL/GenBank/DDBJ whole genome shotgun (WGS) entry which is preliminary data.</text>
</comment>
<keyword evidence="12" id="KW-1185">Reference proteome</keyword>
<organism evidence="11 12">
    <name type="scientific">Treponema ruminis</name>
    <dbReference type="NCBI Taxonomy" id="744515"/>
    <lineage>
        <taxon>Bacteria</taxon>
        <taxon>Pseudomonadati</taxon>
        <taxon>Spirochaetota</taxon>
        <taxon>Spirochaetia</taxon>
        <taxon>Spirochaetales</taxon>
        <taxon>Treponemataceae</taxon>
        <taxon>Treponema</taxon>
    </lineage>
</organism>
<dbReference type="PROSITE" id="PS50889">
    <property type="entry name" value="S4"/>
    <property type="match status" value="1"/>
</dbReference>
<dbReference type="Proteomes" id="UP000518887">
    <property type="component" value="Unassembled WGS sequence"/>
</dbReference>
<evidence type="ECO:0000313" key="12">
    <source>
        <dbReference type="Proteomes" id="UP000518887"/>
    </source>
</evidence>
<dbReference type="SMART" id="SM01390">
    <property type="entry name" value="Ribosomal_S4"/>
    <property type="match status" value="1"/>
</dbReference>
<dbReference type="EMBL" id="JACHFQ010000004">
    <property type="protein sequence ID" value="MBB5226166.1"/>
    <property type="molecule type" value="Genomic_DNA"/>
</dbReference>
<dbReference type="RefSeq" id="WP_184659164.1">
    <property type="nucleotide sequence ID" value="NZ_CP031518.1"/>
</dbReference>
<name>A0A7W8G9A9_9SPIR</name>
<dbReference type="Gene3D" id="1.10.1050.10">
    <property type="entry name" value="Ribosomal Protein S4 Delta 41, Chain A, domain 1"/>
    <property type="match status" value="1"/>
</dbReference>
<evidence type="ECO:0000256" key="4">
    <source>
        <dbReference type="ARBA" id="ARBA00022980"/>
    </source>
</evidence>